<dbReference type="Pfam" id="PF01594">
    <property type="entry name" value="AI-2E_transport"/>
    <property type="match status" value="1"/>
</dbReference>
<dbReference type="Proteomes" id="UP000712080">
    <property type="component" value="Unassembled WGS sequence"/>
</dbReference>
<gene>
    <name evidence="9" type="ORF">G6047_12850</name>
</gene>
<dbReference type="AlphaFoldDB" id="A0A972FWH7"/>
<evidence type="ECO:0000313" key="9">
    <source>
        <dbReference type="EMBL" id="NMH28925.1"/>
    </source>
</evidence>
<dbReference type="RefSeq" id="WP_169528030.1">
    <property type="nucleotide sequence ID" value="NZ_JAAMPU010000107.1"/>
</dbReference>
<evidence type="ECO:0000256" key="8">
    <source>
        <dbReference type="SAM" id="Phobius"/>
    </source>
</evidence>
<dbReference type="GO" id="GO:0055085">
    <property type="term" value="P:transmembrane transport"/>
    <property type="evidence" value="ECO:0007669"/>
    <property type="project" value="TreeGrafter"/>
</dbReference>
<dbReference type="GO" id="GO:0005886">
    <property type="term" value="C:plasma membrane"/>
    <property type="evidence" value="ECO:0007669"/>
    <property type="project" value="UniProtKB-SubCell"/>
</dbReference>
<evidence type="ECO:0000256" key="3">
    <source>
        <dbReference type="ARBA" id="ARBA00022448"/>
    </source>
</evidence>
<evidence type="ECO:0000256" key="4">
    <source>
        <dbReference type="ARBA" id="ARBA00022475"/>
    </source>
</evidence>
<comment type="caution">
    <text evidence="9">The sequence shown here is derived from an EMBL/GenBank/DDBJ whole genome shotgun (WGS) entry which is preliminary data.</text>
</comment>
<feature type="transmembrane region" description="Helical" evidence="8">
    <location>
        <begin position="153"/>
        <end position="170"/>
    </location>
</feature>
<dbReference type="PANTHER" id="PTHR21716:SF53">
    <property type="entry name" value="PERMEASE PERM-RELATED"/>
    <property type="match status" value="1"/>
</dbReference>
<proteinExistence type="inferred from homology"/>
<sequence length="400" mass="44325">MAGYYDMPFPLRTASILIILVLSLGLIYIAQGILVPIGMALLFAILLRPIARFLRLKLKFPHAIASVFAVAFMILIVVAIFLFISYQVADMANDWDKIKHNISIHIANLQEAIHDQFNLSKGEQQKMLNDATKDSMQTGKEIVSSTLLSVSDMLLSLVLIPIYTFLFLLYRTHFMKFLAKLVTKPHQPVLEDIMIKIKGSVQSYIIGLMIEMIAVSVLTSAGFMIIGLEYAILLGCITGLLNLIPYIGITIAGVLSIVASLSTNTDFSLIFGVIIVNVVVQLIDNNLLVPMIVSSKVEINAFVSIVGIIIGGALAGVAGMFLAIPFFAILKVIFDHFKPLEPWGYLFGDDLPKNYQWNRISLTRYGYDEESAHTTAVLPSENPTLEYTKTTTEETNEQRS</sequence>
<keyword evidence="4" id="KW-1003">Cell membrane</keyword>
<evidence type="ECO:0000313" key="10">
    <source>
        <dbReference type="Proteomes" id="UP000712080"/>
    </source>
</evidence>
<evidence type="ECO:0000256" key="6">
    <source>
        <dbReference type="ARBA" id="ARBA00022989"/>
    </source>
</evidence>
<evidence type="ECO:0000256" key="7">
    <source>
        <dbReference type="ARBA" id="ARBA00023136"/>
    </source>
</evidence>
<evidence type="ECO:0000256" key="1">
    <source>
        <dbReference type="ARBA" id="ARBA00004651"/>
    </source>
</evidence>
<feature type="transmembrane region" description="Helical" evidence="8">
    <location>
        <begin position="204"/>
        <end position="226"/>
    </location>
</feature>
<protein>
    <submittedName>
        <fullName evidence="9">AI-2E family transporter</fullName>
    </submittedName>
</protein>
<feature type="transmembrane region" description="Helical" evidence="8">
    <location>
        <begin position="232"/>
        <end position="255"/>
    </location>
</feature>
<dbReference type="InterPro" id="IPR002549">
    <property type="entry name" value="AI-2E-like"/>
</dbReference>
<dbReference type="EMBL" id="JAAMPU010000107">
    <property type="protein sequence ID" value="NMH28925.1"/>
    <property type="molecule type" value="Genomic_DNA"/>
</dbReference>
<keyword evidence="6 8" id="KW-1133">Transmembrane helix</keyword>
<keyword evidence="5 8" id="KW-0812">Transmembrane</keyword>
<name>A0A972FWH7_9FLAO</name>
<feature type="transmembrane region" description="Helical" evidence="8">
    <location>
        <begin position="63"/>
        <end position="86"/>
    </location>
</feature>
<comment type="similarity">
    <text evidence="2">Belongs to the autoinducer-2 exporter (AI-2E) (TC 2.A.86) family.</text>
</comment>
<evidence type="ECO:0000256" key="5">
    <source>
        <dbReference type="ARBA" id="ARBA00022692"/>
    </source>
</evidence>
<feature type="transmembrane region" description="Helical" evidence="8">
    <location>
        <begin position="303"/>
        <end position="330"/>
    </location>
</feature>
<evidence type="ECO:0000256" key="2">
    <source>
        <dbReference type="ARBA" id="ARBA00009773"/>
    </source>
</evidence>
<comment type="subcellular location">
    <subcellularLocation>
        <location evidence="1">Cell membrane</location>
        <topology evidence="1">Multi-pass membrane protein</topology>
    </subcellularLocation>
</comment>
<feature type="transmembrane region" description="Helical" evidence="8">
    <location>
        <begin position="9"/>
        <end position="27"/>
    </location>
</feature>
<feature type="transmembrane region" description="Helical" evidence="8">
    <location>
        <begin position="267"/>
        <end position="283"/>
    </location>
</feature>
<organism evidence="9 10">
    <name type="scientific">Flavobacterium silvaticum</name>
    <dbReference type="NCBI Taxonomy" id="1852020"/>
    <lineage>
        <taxon>Bacteria</taxon>
        <taxon>Pseudomonadati</taxon>
        <taxon>Bacteroidota</taxon>
        <taxon>Flavobacteriia</taxon>
        <taxon>Flavobacteriales</taxon>
        <taxon>Flavobacteriaceae</taxon>
        <taxon>Flavobacterium</taxon>
    </lineage>
</organism>
<dbReference type="PANTHER" id="PTHR21716">
    <property type="entry name" value="TRANSMEMBRANE PROTEIN"/>
    <property type="match status" value="1"/>
</dbReference>
<keyword evidence="7 8" id="KW-0472">Membrane</keyword>
<reference evidence="9" key="1">
    <citation type="submission" date="2020-02" db="EMBL/GenBank/DDBJ databases">
        <title>Flavobacterium sp. genome.</title>
        <authorList>
            <person name="Jung H.S."/>
            <person name="Baek J.H."/>
            <person name="Jeon C.O."/>
        </authorList>
    </citation>
    <scope>NUCLEOTIDE SEQUENCE</scope>
    <source>
        <strain evidence="9">SE-s28</strain>
    </source>
</reference>
<keyword evidence="10" id="KW-1185">Reference proteome</keyword>
<accession>A0A972FWH7</accession>
<keyword evidence="3" id="KW-0813">Transport</keyword>